<dbReference type="Gene3D" id="1.10.472.10">
    <property type="entry name" value="Cyclin-like"/>
    <property type="match status" value="2"/>
</dbReference>
<dbReference type="InterPro" id="IPR013763">
    <property type="entry name" value="Cyclin-like_dom"/>
</dbReference>
<sequence>MDNASHSSSQWLFALSALNGTPSTCPREKELYERARGVEFLFRLGSSLALPTSAMCTAATWFHRFYMRFSMDDFHRQDVAASCIFLATKTEECGRKLRDVSRVYQAKVQSVDVATIPLESKDVDQCQAAILLTEEVLLEALCFDFVVESPHAELLELFESLGTDLEVQEYAWSLAHDSTPLCILYTPRVIAIACYVLAQRIVDGPNSPSLDARISASSPSKSLPTPPSHQPASPDASRAVVDYYNLQDSDAVYVSETLDIMLEFYSVQDQNQIPYLTSILAVPLPLDTAVVP</sequence>
<keyword evidence="3" id="KW-1133">Transmembrane helix</keyword>
<feature type="transmembrane region" description="Helical" evidence="3">
    <location>
        <begin position="40"/>
        <end position="62"/>
    </location>
</feature>
<dbReference type="AlphaFoldDB" id="A0A9W8N1H6"/>
<feature type="domain" description="Cyclin-like" evidence="4">
    <location>
        <begin position="152"/>
        <end position="266"/>
    </location>
</feature>
<dbReference type="SUPFAM" id="SSF47954">
    <property type="entry name" value="Cyclin-like"/>
    <property type="match status" value="2"/>
</dbReference>
<dbReference type="InterPro" id="IPR043198">
    <property type="entry name" value="Cyclin/Ssn8"/>
</dbReference>
<protein>
    <recommendedName>
        <fullName evidence="4">Cyclin-like domain-containing protein</fullName>
    </recommendedName>
</protein>
<evidence type="ECO:0000259" key="4">
    <source>
        <dbReference type="SMART" id="SM00385"/>
    </source>
</evidence>
<gene>
    <name evidence="5" type="ORF">NLJ89_g691</name>
</gene>
<dbReference type="EMBL" id="JANKHO010000029">
    <property type="protein sequence ID" value="KAJ3517156.1"/>
    <property type="molecule type" value="Genomic_DNA"/>
</dbReference>
<dbReference type="GO" id="GO:0016538">
    <property type="term" value="F:cyclin-dependent protein serine/threonine kinase regulator activity"/>
    <property type="evidence" value="ECO:0007669"/>
    <property type="project" value="InterPro"/>
</dbReference>
<dbReference type="InterPro" id="IPR006671">
    <property type="entry name" value="Cyclin_N"/>
</dbReference>
<reference evidence="5" key="1">
    <citation type="submission" date="2022-07" db="EMBL/GenBank/DDBJ databases">
        <title>Genome Sequence of Agrocybe chaxingu.</title>
        <authorList>
            <person name="Buettner E."/>
        </authorList>
    </citation>
    <scope>NUCLEOTIDE SEQUENCE</scope>
    <source>
        <strain evidence="5">MP-N11</strain>
    </source>
</reference>
<keyword evidence="3" id="KW-0812">Transmembrane</keyword>
<evidence type="ECO:0000256" key="1">
    <source>
        <dbReference type="RuleBase" id="RU000383"/>
    </source>
</evidence>
<keyword evidence="6" id="KW-1185">Reference proteome</keyword>
<comment type="caution">
    <text evidence="5">The sequence shown here is derived from an EMBL/GenBank/DDBJ whole genome shotgun (WGS) entry which is preliminary data.</text>
</comment>
<evidence type="ECO:0000313" key="5">
    <source>
        <dbReference type="EMBL" id="KAJ3517156.1"/>
    </source>
</evidence>
<dbReference type="PANTHER" id="PTHR10026">
    <property type="entry name" value="CYCLIN"/>
    <property type="match status" value="1"/>
</dbReference>
<dbReference type="OrthoDB" id="25002at2759"/>
<dbReference type="InterPro" id="IPR036915">
    <property type="entry name" value="Cyclin-like_sf"/>
</dbReference>
<dbReference type="CDD" id="cd20546">
    <property type="entry name" value="CYCLIN_SpCG1C_ScCTK2-like_rpt2"/>
    <property type="match status" value="1"/>
</dbReference>
<proteinExistence type="inferred from homology"/>
<evidence type="ECO:0000256" key="3">
    <source>
        <dbReference type="SAM" id="Phobius"/>
    </source>
</evidence>
<evidence type="ECO:0000256" key="2">
    <source>
        <dbReference type="SAM" id="MobiDB-lite"/>
    </source>
</evidence>
<comment type="similarity">
    <text evidence="1">Belongs to the cyclin family.</text>
</comment>
<feature type="domain" description="Cyclin-like" evidence="4">
    <location>
        <begin position="39"/>
        <end position="132"/>
    </location>
</feature>
<dbReference type="SMART" id="SM00385">
    <property type="entry name" value="CYCLIN"/>
    <property type="match status" value="2"/>
</dbReference>
<keyword evidence="3" id="KW-0472">Membrane</keyword>
<accession>A0A9W8N1H6</accession>
<evidence type="ECO:0000313" key="6">
    <source>
        <dbReference type="Proteomes" id="UP001148786"/>
    </source>
</evidence>
<name>A0A9W8N1H6_9AGAR</name>
<dbReference type="GO" id="GO:0006357">
    <property type="term" value="P:regulation of transcription by RNA polymerase II"/>
    <property type="evidence" value="ECO:0007669"/>
    <property type="project" value="InterPro"/>
</dbReference>
<feature type="region of interest" description="Disordered" evidence="2">
    <location>
        <begin position="210"/>
        <end position="235"/>
    </location>
</feature>
<dbReference type="Pfam" id="PF00134">
    <property type="entry name" value="Cyclin_N"/>
    <property type="match status" value="1"/>
</dbReference>
<keyword evidence="1" id="KW-0195">Cyclin</keyword>
<organism evidence="5 6">
    <name type="scientific">Agrocybe chaxingu</name>
    <dbReference type="NCBI Taxonomy" id="84603"/>
    <lineage>
        <taxon>Eukaryota</taxon>
        <taxon>Fungi</taxon>
        <taxon>Dikarya</taxon>
        <taxon>Basidiomycota</taxon>
        <taxon>Agaricomycotina</taxon>
        <taxon>Agaricomycetes</taxon>
        <taxon>Agaricomycetidae</taxon>
        <taxon>Agaricales</taxon>
        <taxon>Agaricineae</taxon>
        <taxon>Strophariaceae</taxon>
        <taxon>Agrocybe</taxon>
    </lineage>
</organism>
<dbReference type="Proteomes" id="UP001148786">
    <property type="component" value="Unassembled WGS sequence"/>
</dbReference>